<proteinExistence type="predicted"/>
<dbReference type="Proteomes" id="UP000191686">
    <property type="component" value="Unassembled WGS sequence"/>
</dbReference>
<name>A0ABD4UJ82_9BURK</name>
<accession>A0ABD4UJ82</accession>
<reference evidence="1 2" key="1">
    <citation type="journal article" date="2017" name="Front. Microbiol.">
        <title>Genomics reveals a unique clone of Burkholderia cenocepacia harbouring an actively excising novel genomic island.</title>
        <authorList>
            <person name="Patil P."/>
            <person name="Mali S."/>
            <person name="Midha S."/>
            <person name="Gautam V."/>
            <person name="Dash L."/>
            <person name="Kumar S."/>
            <person name="Shastri J."/>
            <person name="Singhal L."/>
            <person name="Patil P.B."/>
        </authorList>
    </citation>
    <scope>NUCLEOTIDE SEQUENCE [LARGE SCALE GENOMIC DNA]</scope>
    <source>
        <strain evidence="1 2">BC-19</strain>
    </source>
</reference>
<comment type="caution">
    <text evidence="1">The sequence shown here is derived from an EMBL/GenBank/DDBJ whole genome shotgun (WGS) entry which is preliminary data.</text>
</comment>
<sequence length="48" mass="5827">MNFHRLHTEIVPLAGGYLEVACPDMERPALQRHWQIRRMVDWKHVVWC</sequence>
<gene>
    <name evidence="1" type="ORF">UE95_025055</name>
</gene>
<dbReference type="AlphaFoldDB" id="A0ABD4UJ82"/>
<dbReference type="RefSeq" id="WP_179148707.1">
    <property type="nucleotide sequence ID" value="NZ_JYMX02000023.1"/>
</dbReference>
<dbReference type="EMBL" id="JYMX02000023">
    <property type="protein sequence ID" value="MCW3714562.1"/>
    <property type="molecule type" value="Genomic_DNA"/>
</dbReference>
<organism evidence="1 2">
    <name type="scientific">Burkholderia cenocepacia</name>
    <dbReference type="NCBI Taxonomy" id="95486"/>
    <lineage>
        <taxon>Bacteria</taxon>
        <taxon>Pseudomonadati</taxon>
        <taxon>Pseudomonadota</taxon>
        <taxon>Betaproteobacteria</taxon>
        <taxon>Burkholderiales</taxon>
        <taxon>Burkholderiaceae</taxon>
        <taxon>Burkholderia</taxon>
        <taxon>Burkholderia cepacia complex</taxon>
    </lineage>
</organism>
<protein>
    <submittedName>
        <fullName evidence="1">Uncharacterized protein</fullName>
    </submittedName>
</protein>
<evidence type="ECO:0000313" key="2">
    <source>
        <dbReference type="Proteomes" id="UP000191686"/>
    </source>
</evidence>
<reference evidence="1 2" key="2">
    <citation type="journal article" date="2017" name="Front. Microbiol.">
        <title>Genomics Reveals a Unique Clone of Burkholderia cenocepacia Harboring an Actively Excising Novel Genomic Island.</title>
        <authorList>
            <person name="Patil P.P."/>
            <person name="Mali S."/>
            <person name="Midha S."/>
            <person name="Gautam V."/>
            <person name="Dash L."/>
            <person name="Kumar S."/>
            <person name="Shastri J."/>
            <person name="Singhal L."/>
            <person name="Patil P.B."/>
        </authorList>
    </citation>
    <scope>NUCLEOTIDE SEQUENCE [LARGE SCALE GENOMIC DNA]</scope>
    <source>
        <strain evidence="1 2">BC-19</strain>
    </source>
</reference>
<evidence type="ECO:0000313" key="1">
    <source>
        <dbReference type="EMBL" id="MCW3714562.1"/>
    </source>
</evidence>